<proteinExistence type="predicted"/>
<evidence type="ECO:0000313" key="2">
    <source>
        <dbReference type="Proteomes" id="UP000596742"/>
    </source>
</evidence>
<protein>
    <submittedName>
        <fullName evidence="1">Uncharacterized protein</fullName>
    </submittedName>
</protein>
<dbReference type="EMBL" id="UYJE01006321">
    <property type="protein sequence ID" value="VDI44965.1"/>
    <property type="molecule type" value="Genomic_DNA"/>
</dbReference>
<reference evidence="1" key="1">
    <citation type="submission" date="2018-11" db="EMBL/GenBank/DDBJ databases">
        <authorList>
            <person name="Alioto T."/>
            <person name="Alioto T."/>
        </authorList>
    </citation>
    <scope>NUCLEOTIDE SEQUENCE</scope>
</reference>
<dbReference type="Proteomes" id="UP000596742">
    <property type="component" value="Unassembled WGS sequence"/>
</dbReference>
<dbReference type="OrthoDB" id="6159696at2759"/>
<name>A0A8B6F5F3_MYTGA</name>
<dbReference type="AlphaFoldDB" id="A0A8B6F5F3"/>
<gene>
    <name evidence="1" type="ORF">MGAL_10B001049</name>
</gene>
<evidence type="ECO:0000313" key="1">
    <source>
        <dbReference type="EMBL" id="VDI44965.1"/>
    </source>
</evidence>
<keyword evidence="2" id="KW-1185">Reference proteome</keyword>
<organism evidence="1 2">
    <name type="scientific">Mytilus galloprovincialis</name>
    <name type="common">Mediterranean mussel</name>
    <dbReference type="NCBI Taxonomy" id="29158"/>
    <lineage>
        <taxon>Eukaryota</taxon>
        <taxon>Metazoa</taxon>
        <taxon>Spiralia</taxon>
        <taxon>Lophotrochozoa</taxon>
        <taxon>Mollusca</taxon>
        <taxon>Bivalvia</taxon>
        <taxon>Autobranchia</taxon>
        <taxon>Pteriomorphia</taxon>
        <taxon>Mytilida</taxon>
        <taxon>Mytiloidea</taxon>
        <taxon>Mytilidae</taxon>
        <taxon>Mytilinae</taxon>
        <taxon>Mytilus</taxon>
    </lineage>
</organism>
<accession>A0A8B6F5F3</accession>
<sequence>MAEAYLSTDEENYVRMSLLITGVSPRGVRALFDSEFAPICLGASIKKEYTKLKELKSKHIINQSQWNLLFPKYPASLGPMTRPIQKYSRNYIIAQENLQTQINECACLPVDKRFNLNSQPVSS</sequence>
<comment type="caution">
    <text evidence="1">The sequence shown here is derived from an EMBL/GenBank/DDBJ whole genome shotgun (WGS) entry which is preliminary data.</text>
</comment>